<reference evidence="2" key="1">
    <citation type="journal article" date="2019" name="Int. J. Syst. Evol. Microbiol.">
        <title>The Global Catalogue of Microorganisms (GCM) 10K type strain sequencing project: providing services to taxonomists for standard genome sequencing and annotation.</title>
        <authorList>
            <consortium name="The Broad Institute Genomics Platform"/>
            <consortium name="The Broad Institute Genome Sequencing Center for Infectious Disease"/>
            <person name="Wu L."/>
            <person name="Ma J."/>
        </authorList>
    </citation>
    <scope>NUCLEOTIDE SEQUENCE [LARGE SCALE GENOMIC DNA]</scope>
    <source>
        <strain evidence="2">JCM 17705</strain>
    </source>
</reference>
<gene>
    <name evidence="1" type="ORF">GCM10023149_14840</name>
</gene>
<protein>
    <recommendedName>
        <fullName evidence="3">ATP-binding protein</fullName>
    </recommendedName>
</protein>
<dbReference type="InterPro" id="IPR027417">
    <property type="entry name" value="P-loop_NTPase"/>
</dbReference>
<name>A0ABP8G4R1_9SPHI</name>
<sequence>MPVLSQEKNIHRTNKVFVPGGLPKLTYNPRNSLDLEKHLRKANDNLCKLVMVTGSTKSGKTVLTKTVFEKGKSVWFDGGAFNSEEDLWNDIAEQLELSVGESRTQSTSNNSNIVIGAGLQTSLFPVKGKIDGSKTDGTTNANSVTKTTKRSAKALCLEALNERQTPLVIDDFHYIPRTSQGNIVRALKAVIYEGAPVIFLAIPHRRLDAVKVEREMTGRVETIQVPVWELEELCEIARIGFPLLNVKVSSKIIDSFANEAIGSPHLMQEFCRELCSANQIDETLKLEKSIEEAPMDMLFKKVAIGTGKIMFDKLSKGPRQRSDRIQRTLKDGRQTDIYGLVLQALAEIKPGMAKVDYEELRTKMRDIISEKPPAAHEISRVLDHMSNIASSDESSTPVLDWEKEDRTLHITDPFFAYYLRWGIETTKHN</sequence>
<dbReference type="Proteomes" id="UP001500582">
    <property type="component" value="Unassembled WGS sequence"/>
</dbReference>
<evidence type="ECO:0000313" key="2">
    <source>
        <dbReference type="Proteomes" id="UP001500582"/>
    </source>
</evidence>
<dbReference type="RefSeq" id="WP_345210389.1">
    <property type="nucleotide sequence ID" value="NZ_BAABFT010000003.1"/>
</dbReference>
<dbReference type="EMBL" id="BAABFT010000003">
    <property type="protein sequence ID" value="GAA4317325.1"/>
    <property type="molecule type" value="Genomic_DNA"/>
</dbReference>
<dbReference type="Gene3D" id="3.40.50.300">
    <property type="entry name" value="P-loop containing nucleotide triphosphate hydrolases"/>
    <property type="match status" value="1"/>
</dbReference>
<evidence type="ECO:0000313" key="1">
    <source>
        <dbReference type="EMBL" id="GAA4317325.1"/>
    </source>
</evidence>
<comment type="caution">
    <text evidence="1">The sequence shown here is derived from an EMBL/GenBank/DDBJ whole genome shotgun (WGS) entry which is preliminary data.</text>
</comment>
<evidence type="ECO:0008006" key="3">
    <source>
        <dbReference type="Google" id="ProtNLM"/>
    </source>
</evidence>
<organism evidence="1 2">
    <name type="scientific">Mucilaginibacter gynuensis</name>
    <dbReference type="NCBI Taxonomy" id="1302236"/>
    <lineage>
        <taxon>Bacteria</taxon>
        <taxon>Pseudomonadati</taxon>
        <taxon>Bacteroidota</taxon>
        <taxon>Sphingobacteriia</taxon>
        <taxon>Sphingobacteriales</taxon>
        <taxon>Sphingobacteriaceae</taxon>
        <taxon>Mucilaginibacter</taxon>
    </lineage>
</organism>
<dbReference type="SUPFAM" id="SSF52540">
    <property type="entry name" value="P-loop containing nucleoside triphosphate hydrolases"/>
    <property type="match status" value="1"/>
</dbReference>
<accession>A0ABP8G4R1</accession>
<proteinExistence type="predicted"/>
<keyword evidence="2" id="KW-1185">Reference proteome</keyword>